<gene>
    <name evidence="2" type="ORF">TCE0_041r13682</name>
</gene>
<dbReference type="Proteomes" id="UP000053095">
    <property type="component" value="Unassembled WGS sequence"/>
</dbReference>
<evidence type="ECO:0000313" key="2">
    <source>
        <dbReference type="EMBL" id="GAM40943.1"/>
    </source>
</evidence>
<feature type="compositionally biased region" description="Basic residues" evidence="1">
    <location>
        <begin position="61"/>
        <end position="76"/>
    </location>
</feature>
<feature type="region of interest" description="Disordered" evidence="1">
    <location>
        <begin position="15"/>
        <end position="78"/>
    </location>
</feature>
<sequence>MVPGLTRDIECDPVLEMNSRNSQRASSRPVHTYERRPRRKTKADRYEPYKGTSVSEQGSPRPRHSQKRAILRKRNNSRVAEKFRAKNIKTGRLTLTSNENLGIFKKGKTSSPISSLKVSYPNFSELQFLAKGSQATITEEEVQTSPYSEQHGVSPSGSSFDALIDRKLSQVLTDCCQLSVPYERYMPRHPNSRLVSLEDLKDLCRDLDNMWSKRKEGDVFDHATDNDSHSVRHASCGWTRTEAGYFSTPGNDAARDSERRKEMLDMLLDSVEDFDHDMALEVLAELVEPGADKYELQAADRTEYAHDIEAIASSHSYDVPRTLDDCGGSANVGHGEHSVISSTMQRRYDDNMIPIGRHIRDSSDMERAATAKTSALPISSGFDDRQFQFPQRPTPALTTTYIPAHAAVRNQQTNTTSRRPFWRCNKLY</sequence>
<protein>
    <submittedName>
        <fullName evidence="2">Uncharacterized protein</fullName>
    </submittedName>
</protein>
<evidence type="ECO:0000313" key="3">
    <source>
        <dbReference type="Proteomes" id="UP000053095"/>
    </source>
</evidence>
<dbReference type="EMBL" id="DF933837">
    <property type="protein sequence ID" value="GAM40943.1"/>
    <property type="molecule type" value="Genomic_DNA"/>
</dbReference>
<name>A0A6V8HN60_TALPI</name>
<reference evidence="3" key="1">
    <citation type="journal article" date="2015" name="Genome Announc.">
        <title>Draft genome sequence of Talaromyces cellulolyticus strain Y-94, a source of lignocellulosic biomass-degrading enzymes.</title>
        <authorList>
            <person name="Fujii T."/>
            <person name="Koike H."/>
            <person name="Sawayama S."/>
            <person name="Yano S."/>
            <person name="Inoue H."/>
        </authorList>
    </citation>
    <scope>NUCLEOTIDE SEQUENCE [LARGE SCALE GENOMIC DNA]</scope>
    <source>
        <strain evidence="3">Y-94</strain>
    </source>
</reference>
<evidence type="ECO:0000256" key="1">
    <source>
        <dbReference type="SAM" id="MobiDB-lite"/>
    </source>
</evidence>
<keyword evidence="3" id="KW-1185">Reference proteome</keyword>
<dbReference type="AlphaFoldDB" id="A0A6V8HN60"/>
<proteinExistence type="predicted"/>
<accession>A0A6V8HN60</accession>
<comment type="caution">
    <text evidence="2">The sequence shown here is derived from an EMBL/GenBank/DDBJ whole genome shotgun (WGS) entry which is preliminary data.</text>
</comment>
<organism evidence="2 3">
    <name type="scientific">Talaromyces pinophilus</name>
    <name type="common">Penicillium pinophilum</name>
    <dbReference type="NCBI Taxonomy" id="128442"/>
    <lineage>
        <taxon>Eukaryota</taxon>
        <taxon>Fungi</taxon>
        <taxon>Dikarya</taxon>
        <taxon>Ascomycota</taxon>
        <taxon>Pezizomycotina</taxon>
        <taxon>Eurotiomycetes</taxon>
        <taxon>Eurotiomycetidae</taxon>
        <taxon>Eurotiales</taxon>
        <taxon>Trichocomaceae</taxon>
        <taxon>Talaromyces</taxon>
        <taxon>Talaromyces sect. Talaromyces</taxon>
    </lineage>
</organism>